<accession>A0AAV7QCN2</accession>
<feature type="compositionally biased region" description="Acidic residues" evidence="1">
    <location>
        <begin position="129"/>
        <end position="141"/>
    </location>
</feature>
<proteinExistence type="predicted"/>
<evidence type="ECO:0000256" key="1">
    <source>
        <dbReference type="SAM" id="MobiDB-lite"/>
    </source>
</evidence>
<evidence type="ECO:0000313" key="2">
    <source>
        <dbReference type="EMBL" id="KAJ1137347.1"/>
    </source>
</evidence>
<feature type="region of interest" description="Disordered" evidence="1">
    <location>
        <begin position="109"/>
        <end position="144"/>
    </location>
</feature>
<name>A0AAV7QCN2_PLEWA</name>
<dbReference type="AlphaFoldDB" id="A0AAV7QCN2"/>
<comment type="caution">
    <text evidence="2">The sequence shown here is derived from an EMBL/GenBank/DDBJ whole genome shotgun (WGS) entry which is preliminary data.</text>
</comment>
<dbReference type="EMBL" id="JANPWB010000010">
    <property type="protein sequence ID" value="KAJ1137347.1"/>
    <property type="molecule type" value="Genomic_DNA"/>
</dbReference>
<protein>
    <recommendedName>
        <fullName evidence="4">Nuclease HARBI1</fullName>
    </recommendedName>
</protein>
<sequence length="153" mass="16527">MVMGVVDEEIVHAGVSRDATGRVVEDEEEGDTVEAVDIGVSASGWCLCKCLWDQVEDLATVKADFYAMGHIPNIIGAIDGTHIAFVPAPEKLTGVQKSKELSLYECADSVPGGPEDEAGDGRVAAVESVDNDEEEAEEEDVDYRTTIMQQYFQ</sequence>
<dbReference type="Proteomes" id="UP001066276">
    <property type="component" value="Chromosome 6"/>
</dbReference>
<evidence type="ECO:0008006" key="4">
    <source>
        <dbReference type="Google" id="ProtNLM"/>
    </source>
</evidence>
<reference evidence="2" key="1">
    <citation type="journal article" date="2022" name="bioRxiv">
        <title>Sequencing and chromosome-scale assembly of the giantPleurodeles waltlgenome.</title>
        <authorList>
            <person name="Brown T."/>
            <person name="Elewa A."/>
            <person name="Iarovenko S."/>
            <person name="Subramanian E."/>
            <person name="Araus A.J."/>
            <person name="Petzold A."/>
            <person name="Susuki M."/>
            <person name="Suzuki K.-i.T."/>
            <person name="Hayashi T."/>
            <person name="Toyoda A."/>
            <person name="Oliveira C."/>
            <person name="Osipova E."/>
            <person name="Leigh N.D."/>
            <person name="Simon A."/>
            <person name="Yun M.H."/>
        </authorList>
    </citation>
    <scope>NUCLEOTIDE SEQUENCE</scope>
    <source>
        <strain evidence="2">20211129_DDA</strain>
        <tissue evidence="2">Liver</tissue>
    </source>
</reference>
<gene>
    <name evidence="2" type="ORF">NDU88_003758</name>
</gene>
<organism evidence="2 3">
    <name type="scientific">Pleurodeles waltl</name>
    <name type="common">Iberian ribbed newt</name>
    <dbReference type="NCBI Taxonomy" id="8319"/>
    <lineage>
        <taxon>Eukaryota</taxon>
        <taxon>Metazoa</taxon>
        <taxon>Chordata</taxon>
        <taxon>Craniata</taxon>
        <taxon>Vertebrata</taxon>
        <taxon>Euteleostomi</taxon>
        <taxon>Amphibia</taxon>
        <taxon>Batrachia</taxon>
        <taxon>Caudata</taxon>
        <taxon>Salamandroidea</taxon>
        <taxon>Salamandridae</taxon>
        <taxon>Pleurodelinae</taxon>
        <taxon>Pleurodeles</taxon>
    </lineage>
</organism>
<keyword evidence="3" id="KW-1185">Reference proteome</keyword>
<evidence type="ECO:0000313" key="3">
    <source>
        <dbReference type="Proteomes" id="UP001066276"/>
    </source>
</evidence>